<dbReference type="PANTHER" id="PTHR43639:SF1">
    <property type="entry name" value="SHORT-CHAIN DEHYDROGENASE_REDUCTASE FAMILY PROTEIN"/>
    <property type="match status" value="1"/>
</dbReference>
<dbReference type="InterPro" id="IPR036291">
    <property type="entry name" value="NAD(P)-bd_dom_sf"/>
</dbReference>
<dbReference type="SUPFAM" id="SSF51735">
    <property type="entry name" value="NAD(P)-binding Rossmann-fold domains"/>
    <property type="match status" value="1"/>
</dbReference>
<reference evidence="3 4" key="1">
    <citation type="submission" date="2018-06" db="EMBL/GenBank/DDBJ databases">
        <title>Sphaerisporangium craniellae sp. nov., isolated from a marine sponge in the South China Sea.</title>
        <authorList>
            <person name="Li L."/>
        </authorList>
    </citation>
    <scope>NUCLEOTIDE SEQUENCE [LARGE SCALE GENOMIC DNA]</scope>
    <source>
        <strain evidence="3 4">CCTCC AA 208026</strain>
    </source>
</reference>
<comment type="caution">
    <text evidence="3">The sequence shown here is derived from an EMBL/GenBank/DDBJ whole genome shotgun (WGS) entry which is preliminary data.</text>
</comment>
<dbReference type="PRINTS" id="PR00080">
    <property type="entry name" value="SDRFAMILY"/>
</dbReference>
<gene>
    <name evidence="3" type="ORF">DQ384_00685</name>
</gene>
<name>A0A367FTS9_9ACTN</name>
<evidence type="ECO:0000313" key="3">
    <source>
        <dbReference type="EMBL" id="RCG33005.1"/>
    </source>
</evidence>
<dbReference type="EMBL" id="QOIL01000001">
    <property type="protein sequence ID" value="RCG33005.1"/>
    <property type="molecule type" value="Genomic_DNA"/>
</dbReference>
<proteinExistence type="inferred from homology"/>
<organism evidence="3 4">
    <name type="scientific">Sphaerisporangium album</name>
    <dbReference type="NCBI Taxonomy" id="509200"/>
    <lineage>
        <taxon>Bacteria</taxon>
        <taxon>Bacillati</taxon>
        <taxon>Actinomycetota</taxon>
        <taxon>Actinomycetes</taxon>
        <taxon>Streptosporangiales</taxon>
        <taxon>Streptosporangiaceae</taxon>
        <taxon>Sphaerisporangium</taxon>
    </lineage>
</organism>
<evidence type="ECO:0000313" key="4">
    <source>
        <dbReference type="Proteomes" id="UP000253094"/>
    </source>
</evidence>
<keyword evidence="4" id="KW-1185">Reference proteome</keyword>
<accession>A0A367FTS9</accession>
<dbReference type="CDD" id="cd05233">
    <property type="entry name" value="SDR_c"/>
    <property type="match status" value="1"/>
</dbReference>
<comment type="similarity">
    <text evidence="1">Belongs to the short-chain dehydrogenases/reductases (SDR) family.</text>
</comment>
<dbReference type="Gene3D" id="3.40.50.720">
    <property type="entry name" value="NAD(P)-binding Rossmann-like Domain"/>
    <property type="match status" value="1"/>
</dbReference>
<sequence length="252" mass="26850">MQVAIVTGASSGIGQSAAIQIARRGTGVILTYQNNEAGALDTVAMIEKDGGTAVALPLAVGRSETFPAFRESVVAVLRDIWQRDTFDFLVNNAGFGQMAMFDDTTEEMFDTLMRVLLKGPYFLTQTLLPLLADGGAIVNTTSNAALPSGLEPGYSAYGAMKGGLVVLTRYMAKEFSVRGIRVNSISPGSTRTRIADNAFERFPEVIPAMAARTALGRLGEPDDIGMVIAALLAEECRWITAQDIEVSGGYNL</sequence>
<dbReference type="PRINTS" id="PR00081">
    <property type="entry name" value="GDHRDH"/>
</dbReference>
<dbReference type="GO" id="GO:0016491">
    <property type="term" value="F:oxidoreductase activity"/>
    <property type="evidence" value="ECO:0007669"/>
    <property type="project" value="UniProtKB-KW"/>
</dbReference>
<dbReference type="InterPro" id="IPR002347">
    <property type="entry name" value="SDR_fam"/>
</dbReference>
<dbReference type="RefSeq" id="WP_114026669.1">
    <property type="nucleotide sequence ID" value="NZ_QOIL01000001.1"/>
</dbReference>
<dbReference type="AlphaFoldDB" id="A0A367FTS9"/>
<dbReference type="Proteomes" id="UP000253094">
    <property type="component" value="Unassembled WGS sequence"/>
</dbReference>
<evidence type="ECO:0000256" key="2">
    <source>
        <dbReference type="ARBA" id="ARBA00023002"/>
    </source>
</evidence>
<dbReference type="Pfam" id="PF13561">
    <property type="entry name" value="adh_short_C2"/>
    <property type="match status" value="1"/>
</dbReference>
<dbReference type="PANTHER" id="PTHR43639">
    <property type="entry name" value="OXIDOREDUCTASE, SHORT-CHAIN DEHYDROGENASE/REDUCTASE FAMILY (AFU_ORTHOLOGUE AFUA_5G02870)"/>
    <property type="match status" value="1"/>
</dbReference>
<keyword evidence="2" id="KW-0560">Oxidoreductase</keyword>
<dbReference type="OrthoDB" id="3571370at2"/>
<protein>
    <submittedName>
        <fullName evidence="3">SDR family NAD(P)-dependent oxidoreductase</fullName>
    </submittedName>
</protein>
<evidence type="ECO:0000256" key="1">
    <source>
        <dbReference type="ARBA" id="ARBA00006484"/>
    </source>
</evidence>